<sequence>MVFGLSHLFGSYELIHSSVNDEAVSFLILKGGEECGTLFISKSSRRLTYHIGKGRYFGKGSIDLKDVNFVYHKGRVSIQIQGSRTLVFKCSEEVYGVLDSVFD</sequence>
<dbReference type="KEGG" id="mpw:MPR_0165"/>
<protein>
    <submittedName>
        <fullName evidence="1">Uncharacterized protein</fullName>
    </submittedName>
</protein>
<dbReference type="Proteomes" id="UP000183496">
    <property type="component" value="Unassembled WGS sequence"/>
</dbReference>
<dbReference type="EMBL" id="FOFY01000001">
    <property type="protein sequence ID" value="SEQ01752.1"/>
    <property type="molecule type" value="Genomic_DNA"/>
</dbReference>
<evidence type="ECO:0000313" key="1">
    <source>
        <dbReference type="EMBL" id="SEQ01752.1"/>
    </source>
</evidence>
<evidence type="ECO:0000313" key="2">
    <source>
        <dbReference type="Proteomes" id="UP000183496"/>
    </source>
</evidence>
<accession>A0AAJ4W157</accession>
<dbReference type="RefSeq" id="WP_041888389.1">
    <property type="nucleotide sequence ID" value="NZ_CP010817.1"/>
</dbReference>
<comment type="caution">
    <text evidence="1">The sequence shown here is derived from an EMBL/GenBank/DDBJ whole genome shotgun (WGS) entry which is preliminary data.</text>
</comment>
<keyword evidence="2" id="KW-1185">Reference proteome</keyword>
<proteinExistence type="predicted"/>
<dbReference type="AlphaFoldDB" id="A0AAJ4W157"/>
<gene>
    <name evidence="1" type="ORF">SAMN04488089_101327</name>
</gene>
<name>A0AAJ4W157_MYRPR</name>
<organism evidence="1 2">
    <name type="scientific">Myroides profundi</name>
    <dbReference type="NCBI Taxonomy" id="480520"/>
    <lineage>
        <taxon>Bacteria</taxon>
        <taxon>Pseudomonadati</taxon>
        <taxon>Bacteroidota</taxon>
        <taxon>Flavobacteriia</taxon>
        <taxon>Flavobacteriales</taxon>
        <taxon>Flavobacteriaceae</taxon>
        <taxon>Myroides</taxon>
    </lineage>
</organism>
<reference evidence="1 2" key="1">
    <citation type="submission" date="2016-10" db="EMBL/GenBank/DDBJ databases">
        <authorList>
            <person name="Varghese N."/>
            <person name="Submissions S."/>
        </authorList>
    </citation>
    <scope>NUCLEOTIDE SEQUENCE [LARGE SCALE GENOMIC DNA]</scope>
    <source>
        <strain evidence="2">DSM 19823 / KCTC 23066 / CCTCC M 208030 / D25</strain>
    </source>
</reference>